<organism evidence="3 4">
    <name type="scientific">Anaerobacterium chartisolvens</name>
    <dbReference type="NCBI Taxonomy" id="1297424"/>
    <lineage>
        <taxon>Bacteria</taxon>
        <taxon>Bacillati</taxon>
        <taxon>Bacillota</taxon>
        <taxon>Clostridia</taxon>
        <taxon>Eubacteriales</taxon>
        <taxon>Oscillospiraceae</taxon>
        <taxon>Anaerobacterium</taxon>
    </lineage>
</organism>
<dbReference type="Pfam" id="PF12869">
    <property type="entry name" value="tRNA_anti-like"/>
    <property type="match status" value="1"/>
</dbReference>
<protein>
    <submittedName>
        <fullName evidence="3">Putative nucleic acid binding protein</fullName>
    </submittedName>
</protein>
<keyword evidence="2" id="KW-0812">Transmembrane</keyword>
<evidence type="ECO:0000256" key="1">
    <source>
        <dbReference type="SAM" id="MobiDB-lite"/>
    </source>
</evidence>
<name>A0A369BJU3_9FIRM</name>
<gene>
    <name evidence="3" type="ORF">DFR58_10148</name>
</gene>
<dbReference type="EMBL" id="QPJT01000001">
    <property type="protein sequence ID" value="RCX20846.1"/>
    <property type="molecule type" value="Genomic_DNA"/>
</dbReference>
<evidence type="ECO:0000313" key="4">
    <source>
        <dbReference type="Proteomes" id="UP000253034"/>
    </source>
</evidence>
<dbReference type="RefSeq" id="WP_114295805.1">
    <property type="nucleotide sequence ID" value="NZ_QPJT01000001.1"/>
</dbReference>
<comment type="caution">
    <text evidence="3">The sequence shown here is derived from an EMBL/GenBank/DDBJ whole genome shotgun (WGS) entry which is preliminary data.</text>
</comment>
<feature type="transmembrane region" description="Helical" evidence="2">
    <location>
        <begin position="15"/>
        <end position="34"/>
    </location>
</feature>
<sequence>MTEQTKTKKPITKKWWFWVIIVVVAIGVIANLGGNKDKDMAASNPTGRVQGSTNQETSTPPTEGDKEKQQPEQKPEQTIDVTVTAEELAKAYDDNEVKGNQLYKNKLAEITGKIDSIGEVLGQTYIVLSAEEDFAVTQVQCNFKDKDEIAKIAEMSKGDEVTVVGTIDGKSLNVSVNKCKFK</sequence>
<proteinExistence type="predicted"/>
<evidence type="ECO:0000256" key="2">
    <source>
        <dbReference type="SAM" id="Phobius"/>
    </source>
</evidence>
<dbReference type="Proteomes" id="UP000253034">
    <property type="component" value="Unassembled WGS sequence"/>
</dbReference>
<keyword evidence="4" id="KW-1185">Reference proteome</keyword>
<accession>A0A369BJU3</accession>
<dbReference type="OrthoDB" id="1938949at2"/>
<dbReference type="InterPro" id="IPR024422">
    <property type="entry name" value="Protein_unknown_function_OB"/>
</dbReference>
<feature type="compositionally biased region" description="Basic and acidic residues" evidence="1">
    <location>
        <begin position="63"/>
        <end position="77"/>
    </location>
</feature>
<feature type="region of interest" description="Disordered" evidence="1">
    <location>
        <begin position="35"/>
        <end position="77"/>
    </location>
</feature>
<feature type="compositionally biased region" description="Polar residues" evidence="1">
    <location>
        <begin position="43"/>
        <end position="61"/>
    </location>
</feature>
<keyword evidence="2" id="KW-1133">Transmembrane helix</keyword>
<keyword evidence="2" id="KW-0472">Membrane</keyword>
<reference evidence="3 4" key="1">
    <citation type="submission" date="2018-07" db="EMBL/GenBank/DDBJ databases">
        <title>Genomic Encyclopedia of Type Strains, Phase IV (KMG-IV): sequencing the most valuable type-strain genomes for metagenomic binning, comparative biology and taxonomic classification.</title>
        <authorList>
            <person name="Goeker M."/>
        </authorList>
    </citation>
    <scope>NUCLEOTIDE SEQUENCE [LARGE SCALE GENOMIC DNA]</scope>
    <source>
        <strain evidence="3 4">DSM 27016</strain>
    </source>
</reference>
<evidence type="ECO:0000313" key="3">
    <source>
        <dbReference type="EMBL" id="RCX20846.1"/>
    </source>
</evidence>
<dbReference type="AlphaFoldDB" id="A0A369BJU3"/>